<dbReference type="PANTHER" id="PTHR43876">
    <property type="entry name" value="UBIQUINONE BIOSYNTHESIS MONOOXYGENASE COQ6, MITOCHONDRIAL"/>
    <property type="match status" value="1"/>
</dbReference>
<comment type="pathway">
    <text evidence="2">Cofactor biosynthesis; ubiquinone biosynthesis.</text>
</comment>
<keyword evidence="4" id="KW-0285">Flavoprotein</keyword>
<dbReference type="InterPro" id="IPR036188">
    <property type="entry name" value="FAD/NAD-bd_sf"/>
</dbReference>
<keyword evidence="6" id="KW-0560">Oxidoreductase</keyword>
<protein>
    <submittedName>
        <fullName evidence="9">FAD-dependent monooxygenase</fullName>
    </submittedName>
</protein>
<dbReference type="Gene3D" id="3.50.50.60">
    <property type="entry name" value="FAD/NAD(P)-binding domain"/>
    <property type="match status" value="2"/>
</dbReference>
<evidence type="ECO:0000256" key="5">
    <source>
        <dbReference type="ARBA" id="ARBA00022827"/>
    </source>
</evidence>
<comment type="cofactor">
    <cofactor evidence="1">
        <name>FAD</name>
        <dbReference type="ChEBI" id="CHEBI:57692"/>
    </cofactor>
</comment>
<keyword evidence="10" id="KW-1185">Reference proteome</keyword>
<dbReference type="PRINTS" id="PR00420">
    <property type="entry name" value="RNGMNOXGNASE"/>
</dbReference>
<dbReference type="InterPro" id="IPR010971">
    <property type="entry name" value="UbiH/COQ6"/>
</dbReference>
<dbReference type="RefSeq" id="WP_408159724.1">
    <property type="nucleotide sequence ID" value="NZ_JAQQFM010000009.1"/>
</dbReference>
<evidence type="ECO:0000256" key="4">
    <source>
        <dbReference type="ARBA" id="ARBA00022630"/>
    </source>
</evidence>
<feature type="domain" description="FAD-binding" evidence="8">
    <location>
        <begin position="20"/>
        <end position="362"/>
    </location>
</feature>
<dbReference type="PANTHER" id="PTHR43876:SF7">
    <property type="entry name" value="UBIQUINONE BIOSYNTHESIS MONOOXYGENASE COQ6, MITOCHONDRIAL"/>
    <property type="match status" value="1"/>
</dbReference>
<keyword evidence="5" id="KW-0274">FAD</keyword>
<proteinExistence type="inferred from homology"/>
<evidence type="ECO:0000259" key="8">
    <source>
        <dbReference type="Pfam" id="PF01494"/>
    </source>
</evidence>
<dbReference type="GO" id="GO:0004497">
    <property type="term" value="F:monooxygenase activity"/>
    <property type="evidence" value="ECO:0007669"/>
    <property type="project" value="UniProtKB-KW"/>
</dbReference>
<accession>A0ABW9ADH6</accession>
<dbReference type="EMBL" id="JAQQFM010000009">
    <property type="protein sequence ID" value="MFL9926506.1"/>
    <property type="molecule type" value="Genomic_DNA"/>
</dbReference>
<gene>
    <name evidence="9" type="ORF">PQR62_19685</name>
</gene>
<evidence type="ECO:0000256" key="3">
    <source>
        <dbReference type="ARBA" id="ARBA00005349"/>
    </source>
</evidence>
<evidence type="ECO:0000256" key="7">
    <source>
        <dbReference type="ARBA" id="ARBA00023033"/>
    </source>
</evidence>
<evidence type="ECO:0000256" key="6">
    <source>
        <dbReference type="ARBA" id="ARBA00023002"/>
    </source>
</evidence>
<dbReference type="NCBIfam" id="TIGR01988">
    <property type="entry name" value="Ubi-OHases"/>
    <property type="match status" value="1"/>
</dbReference>
<evidence type="ECO:0000256" key="1">
    <source>
        <dbReference type="ARBA" id="ARBA00001974"/>
    </source>
</evidence>
<dbReference type="InterPro" id="IPR002938">
    <property type="entry name" value="FAD-bd"/>
</dbReference>
<comment type="caution">
    <text evidence="9">The sequence shown here is derived from an EMBL/GenBank/DDBJ whole genome shotgun (WGS) entry which is preliminary data.</text>
</comment>
<dbReference type="Pfam" id="PF01494">
    <property type="entry name" value="FAD_binding_3"/>
    <property type="match status" value="1"/>
</dbReference>
<reference evidence="9 10" key="1">
    <citation type="journal article" date="2024" name="Chem. Sci.">
        <title>Discovery of megapolipeptins by genome mining of a Burkholderiales bacteria collection.</title>
        <authorList>
            <person name="Paulo B.S."/>
            <person name="Recchia M.J.J."/>
            <person name="Lee S."/>
            <person name="Fergusson C.H."/>
            <person name="Romanowski S.B."/>
            <person name="Hernandez A."/>
            <person name="Krull N."/>
            <person name="Liu D.Y."/>
            <person name="Cavanagh H."/>
            <person name="Bos A."/>
            <person name="Gray C.A."/>
            <person name="Murphy B.T."/>
            <person name="Linington R.G."/>
            <person name="Eustaquio A.S."/>
        </authorList>
    </citation>
    <scope>NUCLEOTIDE SEQUENCE [LARGE SCALE GENOMIC DNA]</scope>
    <source>
        <strain evidence="9 10">RL21-008-BIB-A</strain>
    </source>
</reference>
<organism evidence="9 10">
    <name type="scientific">Herbaspirillum lusitanum</name>
    <dbReference type="NCBI Taxonomy" id="213312"/>
    <lineage>
        <taxon>Bacteria</taxon>
        <taxon>Pseudomonadati</taxon>
        <taxon>Pseudomonadota</taxon>
        <taxon>Betaproteobacteria</taxon>
        <taxon>Burkholderiales</taxon>
        <taxon>Oxalobacteraceae</taxon>
        <taxon>Herbaspirillum</taxon>
    </lineage>
</organism>
<evidence type="ECO:0000313" key="10">
    <source>
        <dbReference type="Proteomes" id="UP001629246"/>
    </source>
</evidence>
<name>A0ABW9ADH6_9BURK</name>
<dbReference type="InterPro" id="IPR051205">
    <property type="entry name" value="UbiH/COQ6_monooxygenase"/>
</dbReference>
<comment type="similarity">
    <text evidence="3">Belongs to the UbiH/COQ6 family.</text>
</comment>
<evidence type="ECO:0000313" key="9">
    <source>
        <dbReference type="EMBL" id="MFL9926506.1"/>
    </source>
</evidence>
<sequence>MNGFEPSSSSSSVAGNNARSDICIVGNGAVGKTAALALAQAGLRVSLLAPPAPAPDPAAVRPDWDVRVYALNHTARHLLSSVRVWEAMDAERIAPVDNMSVFGDGDGEGQRSKGQLSFDAYSARTDALAWIVEDRNLDAALNAALKFANVRQVRGKAVALRAGLDAAGLQLDSGEILSASLIVGADGGQSWVRGQCDIGLDYRAYGQRAIVTNFHCELPHHGIAHQWFSAQDGVIALLPLAGERVSLVWSAPDALADRLMQLPLAELAQRLQQYAGAVLGQLTPLQPQVAKAFPLALIKPHAMIAQRVALIGDAAHVVHPLAGHGMNLGFADVAALVKILSGREPQYDCGDSRVLRRYARARKEEVLLMQLATDSLSRLFASDAEPLRLARNLGMNLVNSLPVLKRRLIGHALGK</sequence>
<dbReference type="Proteomes" id="UP001629246">
    <property type="component" value="Unassembled WGS sequence"/>
</dbReference>
<evidence type="ECO:0000256" key="2">
    <source>
        <dbReference type="ARBA" id="ARBA00004749"/>
    </source>
</evidence>
<keyword evidence="7 9" id="KW-0503">Monooxygenase</keyword>
<dbReference type="SUPFAM" id="SSF51905">
    <property type="entry name" value="FAD/NAD(P)-binding domain"/>
    <property type="match status" value="1"/>
</dbReference>